<dbReference type="RefSeq" id="WP_073234347.1">
    <property type="nucleotide sequence ID" value="NZ_FQUQ01000005.1"/>
</dbReference>
<accession>A0A1M5IX61</accession>
<dbReference type="EMBL" id="FQUQ01000005">
    <property type="protein sequence ID" value="SHG32922.1"/>
    <property type="molecule type" value="Genomic_DNA"/>
</dbReference>
<sequence>MKKTLTLALLSILALTSCSNEDKAKATVKTYLSKTMHDFKSYEPVEFGKLDSALSIFELTPYYTERYQAVMKILARNKALDEEYERLAISRNSYDPELVKNVAIRGSLVDSGKKIVADLEIKKKGFKQTFAGYALPHTYRGKNAHGAVVINTDTFYLDKDLKSVERVNNIKWKN</sequence>
<proteinExistence type="predicted"/>
<protein>
    <submittedName>
        <fullName evidence="2">Uncharacterized protein</fullName>
    </submittedName>
</protein>
<dbReference type="PROSITE" id="PS51257">
    <property type="entry name" value="PROKAR_LIPOPROTEIN"/>
    <property type="match status" value="1"/>
</dbReference>
<evidence type="ECO:0000256" key="1">
    <source>
        <dbReference type="SAM" id="SignalP"/>
    </source>
</evidence>
<keyword evidence="1" id="KW-0732">Signal</keyword>
<dbReference type="AlphaFoldDB" id="A0A1M5IX61"/>
<dbReference type="Proteomes" id="UP000184287">
    <property type="component" value="Unassembled WGS sequence"/>
</dbReference>
<evidence type="ECO:0000313" key="2">
    <source>
        <dbReference type="EMBL" id="SHG32922.1"/>
    </source>
</evidence>
<keyword evidence="3" id="KW-1185">Reference proteome</keyword>
<dbReference type="OrthoDB" id="799204at2"/>
<feature type="signal peptide" evidence="1">
    <location>
        <begin position="1"/>
        <end position="19"/>
    </location>
</feature>
<organism evidence="2 3">
    <name type="scientific">Pedobacter caeni</name>
    <dbReference type="NCBI Taxonomy" id="288992"/>
    <lineage>
        <taxon>Bacteria</taxon>
        <taxon>Pseudomonadati</taxon>
        <taxon>Bacteroidota</taxon>
        <taxon>Sphingobacteriia</taxon>
        <taxon>Sphingobacteriales</taxon>
        <taxon>Sphingobacteriaceae</taxon>
        <taxon>Pedobacter</taxon>
    </lineage>
</organism>
<gene>
    <name evidence="2" type="ORF">SAMN04488522_105103</name>
</gene>
<reference evidence="3" key="1">
    <citation type="submission" date="2016-11" db="EMBL/GenBank/DDBJ databases">
        <authorList>
            <person name="Varghese N."/>
            <person name="Submissions S."/>
        </authorList>
    </citation>
    <scope>NUCLEOTIDE SEQUENCE [LARGE SCALE GENOMIC DNA]</scope>
    <source>
        <strain evidence="3">DSM 16990</strain>
    </source>
</reference>
<name>A0A1M5IX61_9SPHI</name>
<evidence type="ECO:0000313" key="3">
    <source>
        <dbReference type="Proteomes" id="UP000184287"/>
    </source>
</evidence>
<feature type="chain" id="PRO_5012160598" evidence="1">
    <location>
        <begin position="20"/>
        <end position="174"/>
    </location>
</feature>